<dbReference type="NCBIfam" id="NF001266">
    <property type="entry name" value="PRK00228.1-1"/>
    <property type="match status" value="1"/>
</dbReference>
<evidence type="ECO:0000256" key="2">
    <source>
        <dbReference type="HAMAP-Rule" id="MF_00758"/>
    </source>
</evidence>
<evidence type="ECO:0000313" key="4">
    <source>
        <dbReference type="Proteomes" id="UP000273022"/>
    </source>
</evidence>
<dbReference type="PANTHER" id="PTHR30327:SF1">
    <property type="entry name" value="UPF0301 PROTEIN YQGE"/>
    <property type="match status" value="1"/>
</dbReference>
<dbReference type="HAMAP" id="MF_00758">
    <property type="entry name" value="UPF0301"/>
    <property type="match status" value="1"/>
</dbReference>
<name>A0A3A6TGY7_9GAMM</name>
<dbReference type="InterPro" id="IPR003774">
    <property type="entry name" value="AlgH-like"/>
</dbReference>
<comment type="caution">
    <text evidence="3">The sequence shown here is derived from an EMBL/GenBank/DDBJ whole genome shotgun (WGS) entry which is preliminary data.</text>
</comment>
<dbReference type="Pfam" id="PF02622">
    <property type="entry name" value="DUF179"/>
    <property type="match status" value="1"/>
</dbReference>
<organism evidence="3 4">
    <name type="scientific">Parashewanella spongiae</name>
    <dbReference type="NCBI Taxonomy" id="342950"/>
    <lineage>
        <taxon>Bacteria</taxon>
        <taxon>Pseudomonadati</taxon>
        <taxon>Pseudomonadota</taxon>
        <taxon>Gammaproteobacteria</taxon>
        <taxon>Alteromonadales</taxon>
        <taxon>Shewanellaceae</taxon>
        <taxon>Parashewanella</taxon>
    </lineage>
</organism>
<dbReference type="SUPFAM" id="SSF143456">
    <property type="entry name" value="VC0467-like"/>
    <property type="match status" value="1"/>
</dbReference>
<dbReference type="Proteomes" id="UP000273022">
    <property type="component" value="Unassembled WGS sequence"/>
</dbReference>
<comment type="similarity">
    <text evidence="1 2">Belongs to the UPF0301 (AlgH) family.</text>
</comment>
<evidence type="ECO:0000256" key="1">
    <source>
        <dbReference type="ARBA" id="ARBA00009600"/>
    </source>
</evidence>
<keyword evidence="4" id="KW-1185">Reference proteome</keyword>
<dbReference type="AlphaFoldDB" id="A0A3A6TGY7"/>
<protein>
    <recommendedName>
        <fullName evidence="2">UPF0301 protein D5R81_10270</fullName>
    </recommendedName>
</protein>
<evidence type="ECO:0000313" key="3">
    <source>
        <dbReference type="EMBL" id="RJY15026.1"/>
    </source>
</evidence>
<reference evidence="3 4" key="1">
    <citation type="submission" date="2018-09" db="EMBL/GenBank/DDBJ databases">
        <title>Phylogeny of the Shewanellaceae, and recommendation for two new genera, Pseudoshewanella and Parashewanella.</title>
        <authorList>
            <person name="Wang G."/>
        </authorList>
    </citation>
    <scope>NUCLEOTIDE SEQUENCE [LARGE SCALE GENOMIC DNA]</scope>
    <source>
        <strain evidence="3 4">KCTC 22492</strain>
    </source>
</reference>
<dbReference type="PANTHER" id="PTHR30327">
    <property type="entry name" value="UNCHARACTERIZED PROTEIN YQGE"/>
    <property type="match status" value="1"/>
</dbReference>
<gene>
    <name evidence="3" type="ORF">D5R81_10270</name>
</gene>
<dbReference type="Gene3D" id="3.40.1740.10">
    <property type="entry name" value="VC0467-like"/>
    <property type="match status" value="1"/>
</dbReference>
<dbReference type="RefSeq" id="WP_121853552.1">
    <property type="nucleotide sequence ID" value="NZ_CP037952.1"/>
</dbReference>
<proteinExistence type="inferred from homology"/>
<accession>A0A3A6TGY7</accession>
<dbReference type="GO" id="GO:0005829">
    <property type="term" value="C:cytosol"/>
    <property type="evidence" value="ECO:0007669"/>
    <property type="project" value="TreeGrafter"/>
</dbReference>
<dbReference type="OrthoDB" id="9807486at2"/>
<dbReference type="EMBL" id="QYYH01000056">
    <property type="protein sequence ID" value="RJY15026.1"/>
    <property type="molecule type" value="Genomic_DNA"/>
</dbReference>
<sequence length="187" mass="20457">MESLQNHFLVAMPSMDGTFFERSVIYLCEHDDKGAMGIVINRPIGIEVSELLEQMDLATQTILHSSVNNSPVLVGGPVSPDRGFVLHSTQPGWTNSLAITPDIMITTSRDVLTAMGKQKGPDNFIVALGYAGWGKDQLEEEVAANSWLTIPATSKVLFDVEPAQRWQEASKILGFESWQVSSQVGHS</sequence>